<dbReference type="Proteomes" id="UP000821837">
    <property type="component" value="Unassembled WGS sequence"/>
</dbReference>
<keyword evidence="8" id="KW-0677">Repeat</keyword>
<dbReference type="InterPro" id="IPR004316">
    <property type="entry name" value="SWEET_rpt"/>
</dbReference>
<evidence type="ECO:0000256" key="1">
    <source>
        <dbReference type="ARBA" id="ARBA00004651"/>
    </source>
</evidence>
<evidence type="ECO:0000256" key="4">
    <source>
        <dbReference type="ARBA" id="ARBA00022448"/>
    </source>
</evidence>
<dbReference type="VEuPathDB" id="VectorBase:RSAN_048737"/>
<keyword evidence="5" id="KW-1003">Cell membrane</keyword>
<dbReference type="EMBL" id="JABSTV010001255">
    <property type="protein sequence ID" value="KAH7936384.1"/>
    <property type="molecule type" value="Genomic_DNA"/>
</dbReference>
<evidence type="ECO:0000256" key="8">
    <source>
        <dbReference type="ARBA" id="ARBA00022737"/>
    </source>
</evidence>
<organism evidence="12 13">
    <name type="scientific">Rhipicephalus sanguineus</name>
    <name type="common">Brown dog tick</name>
    <name type="synonym">Ixodes sanguineus</name>
    <dbReference type="NCBI Taxonomy" id="34632"/>
    <lineage>
        <taxon>Eukaryota</taxon>
        <taxon>Metazoa</taxon>
        <taxon>Ecdysozoa</taxon>
        <taxon>Arthropoda</taxon>
        <taxon>Chelicerata</taxon>
        <taxon>Arachnida</taxon>
        <taxon>Acari</taxon>
        <taxon>Parasitiformes</taxon>
        <taxon>Ixodida</taxon>
        <taxon>Ixodoidea</taxon>
        <taxon>Ixodidae</taxon>
        <taxon>Rhipicephalinae</taxon>
        <taxon>Rhipicephalus</taxon>
        <taxon>Rhipicephalus</taxon>
    </lineage>
</organism>
<keyword evidence="9 11" id="KW-1133">Transmembrane helix</keyword>
<reference evidence="12" key="1">
    <citation type="journal article" date="2020" name="Cell">
        <title>Large-Scale Comparative Analyses of Tick Genomes Elucidate Their Genetic Diversity and Vector Capacities.</title>
        <authorList>
            <consortium name="Tick Genome and Microbiome Consortium (TIGMIC)"/>
            <person name="Jia N."/>
            <person name="Wang J."/>
            <person name="Shi W."/>
            <person name="Du L."/>
            <person name="Sun Y."/>
            <person name="Zhan W."/>
            <person name="Jiang J.F."/>
            <person name="Wang Q."/>
            <person name="Zhang B."/>
            <person name="Ji P."/>
            <person name="Bell-Sakyi L."/>
            <person name="Cui X.M."/>
            <person name="Yuan T.T."/>
            <person name="Jiang B.G."/>
            <person name="Yang W.F."/>
            <person name="Lam T.T."/>
            <person name="Chang Q.C."/>
            <person name="Ding S.J."/>
            <person name="Wang X.J."/>
            <person name="Zhu J.G."/>
            <person name="Ruan X.D."/>
            <person name="Zhao L."/>
            <person name="Wei J.T."/>
            <person name="Ye R.Z."/>
            <person name="Que T.C."/>
            <person name="Du C.H."/>
            <person name="Zhou Y.H."/>
            <person name="Cheng J.X."/>
            <person name="Dai P.F."/>
            <person name="Guo W.B."/>
            <person name="Han X.H."/>
            <person name="Huang E.J."/>
            <person name="Li L.F."/>
            <person name="Wei W."/>
            <person name="Gao Y.C."/>
            <person name="Liu J.Z."/>
            <person name="Shao H.Z."/>
            <person name="Wang X."/>
            <person name="Wang C.C."/>
            <person name="Yang T.C."/>
            <person name="Huo Q.B."/>
            <person name="Li W."/>
            <person name="Chen H.Y."/>
            <person name="Chen S.E."/>
            <person name="Zhou L.G."/>
            <person name="Ni X.B."/>
            <person name="Tian J.H."/>
            <person name="Sheng Y."/>
            <person name="Liu T."/>
            <person name="Pan Y.S."/>
            <person name="Xia L.Y."/>
            <person name="Li J."/>
            <person name="Zhao F."/>
            <person name="Cao W.C."/>
        </authorList>
    </citation>
    <scope>NUCLEOTIDE SEQUENCE</scope>
    <source>
        <strain evidence="12">Rsan-2018</strain>
    </source>
</reference>
<dbReference type="AlphaFoldDB" id="A0A9D4PCM3"/>
<dbReference type="Pfam" id="PF03083">
    <property type="entry name" value="MtN3_slv"/>
    <property type="match status" value="1"/>
</dbReference>
<evidence type="ECO:0000256" key="6">
    <source>
        <dbReference type="ARBA" id="ARBA00022597"/>
    </source>
</evidence>
<feature type="transmembrane region" description="Helical" evidence="11">
    <location>
        <begin position="66"/>
        <end position="85"/>
    </location>
</feature>
<keyword evidence="4" id="KW-0813">Transport</keyword>
<evidence type="ECO:0000256" key="2">
    <source>
        <dbReference type="ARBA" id="ARBA00007809"/>
    </source>
</evidence>
<sequence length="202" mass="21972">MEAYQTWVGGVADVATIISFVVSLSMSWRMWKDQNSSDVAFLPIATVAVCLQAWILYGSATCDSHVMWVNSLGFVLMVFNAAVHCTFSTRTWPGFALAVVLMAFRTGSLPLPAQWLGRIAFVCAACCNASPVCRIKDMKPLPEVAAMTMITCGLWTAYGALLWNWPLMASNGIGASVALVELVAVLWMRFARTADKPCDTST</sequence>
<proteinExistence type="inferred from homology"/>
<evidence type="ECO:0000256" key="5">
    <source>
        <dbReference type="ARBA" id="ARBA00022475"/>
    </source>
</evidence>
<feature type="transmembrane region" description="Helical" evidence="11">
    <location>
        <begin position="6"/>
        <end position="28"/>
    </location>
</feature>
<evidence type="ECO:0000256" key="11">
    <source>
        <dbReference type="SAM" id="Phobius"/>
    </source>
</evidence>
<reference evidence="12" key="2">
    <citation type="submission" date="2021-09" db="EMBL/GenBank/DDBJ databases">
        <authorList>
            <person name="Jia N."/>
            <person name="Wang J."/>
            <person name="Shi W."/>
            <person name="Du L."/>
            <person name="Sun Y."/>
            <person name="Zhan W."/>
            <person name="Jiang J."/>
            <person name="Wang Q."/>
            <person name="Zhang B."/>
            <person name="Ji P."/>
            <person name="Sakyi L.B."/>
            <person name="Cui X."/>
            <person name="Yuan T."/>
            <person name="Jiang B."/>
            <person name="Yang W."/>
            <person name="Lam T.T.-Y."/>
            <person name="Chang Q."/>
            <person name="Ding S."/>
            <person name="Wang X."/>
            <person name="Zhu J."/>
            <person name="Ruan X."/>
            <person name="Zhao L."/>
            <person name="Wei J."/>
            <person name="Que T."/>
            <person name="Du C."/>
            <person name="Cheng J."/>
            <person name="Dai P."/>
            <person name="Han X."/>
            <person name="Huang E."/>
            <person name="Gao Y."/>
            <person name="Liu J."/>
            <person name="Shao H."/>
            <person name="Ye R."/>
            <person name="Li L."/>
            <person name="Wei W."/>
            <person name="Wang X."/>
            <person name="Wang C."/>
            <person name="Huo Q."/>
            <person name="Li W."/>
            <person name="Guo W."/>
            <person name="Chen H."/>
            <person name="Chen S."/>
            <person name="Zhou L."/>
            <person name="Zhou L."/>
            <person name="Ni X."/>
            <person name="Tian J."/>
            <person name="Zhou Y."/>
            <person name="Sheng Y."/>
            <person name="Liu T."/>
            <person name="Pan Y."/>
            <person name="Xia L."/>
            <person name="Li J."/>
            <person name="Zhao F."/>
            <person name="Cao W."/>
        </authorList>
    </citation>
    <scope>NUCLEOTIDE SEQUENCE</scope>
    <source>
        <strain evidence="12">Rsan-2018</strain>
        <tissue evidence="12">Larvae</tissue>
    </source>
</reference>
<protein>
    <recommendedName>
        <fullName evidence="3">Sugar transporter SWEET1</fullName>
    </recommendedName>
</protein>
<evidence type="ECO:0000256" key="3">
    <source>
        <dbReference type="ARBA" id="ARBA00021741"/>
    </source>
</evidence>
<dbReference type="GO" id="GO:0005886">
    <property type="term" value="C:plasma membrane"/>
    <property type="evidence" value="ECO:0007669"/>
    <property type="project" value="UniProtKB-SubCell"/>
</dbReference>
<dbReference type="PANTHER" id="PTHR10791:SF30">
    <property type="entry name" value="SUGAR TRANSPORTER SWEET1"/>
    <property type="match status" value="1"/>
</dbReference>
<feature type="transmembrane region" description="Helical" evidence="11">
    <location>
        <begin position="40"/>
        <end position="60"/>
    </location>
</feature>
<dbReference type="Gene3D" id="1.20.1280.290">
    <property type="match status" value="2"/>
</dbReference>
<keyword evidence="7 11" id="KW-0812">Transmembrane</keyword>
<feature type="transmembrane region" description="Helical" evidence="11">
    <location>
        <begin position="144"/>
        <end position="163"/>
    </location>
</feature>
<keyword evidence="13" id="KW-1185">Reference proteome</keyword>
<dbReference type="PANTHER" id="PTHR10791">
    <property type="entry name" value="RAG1-ACTIVATING PROTEIN 1"/>
    <property type="match status" value="1"/>
</dbReference>
<evidence type="ECO:0000256" key="7">
    <source>
        <dbReference type="ARBA" id="ARBA00022692"/>
    </source>
</evidence>
<dbReference type="GO" id="GO:0051119">
    <property type="term" value="F:sugar transmembrane transporter activity"/>
    <property type="evidence" value="ECO:0007669"/>
    <property type="project" value="InterPro"/>
</dbReference>
<evidence type="ECO:0000313" key="12">
    <source>
        <dbReference type="EMBL" id="KAH7936384.1"/>
    </source>
</evidence>
<evidence type="ECO:0000313" key="13">
    <source>
        <dbReference type="Proteomes" id="UP000821837"/>
    </source>
</evidence>
<accession>A0A9D4PCM3</accession>
<keyword evidence="6" id="KW-0762">Sugar transport</keyword>
<comment type="similarity">
    <text evidence="2">Belongs to the SWEET sugar transporter family.</text>
</comment>
<keyword evidence="10 11" id="KW-0472">Membrane</keyword>
<feature type="transmembrane region" description="Helical" evidence="11">
    <location>
        <begin position="169"/>
        <end position="187"/>
    </location>
</feature>
<dbReference type="InterPro" id="IPR047664">
    <property type="entry name" value="SWEET"/>
</dbReference>
<gene>
    <name evidence="12" type="ORF">HPB52_021830</name>
</gene>
<comment type="caution">
    <text evidence="12">The sequence shown here is derived from an EMBL/GenBank/DDBJ whole genome shotgun (WGS) entry which is preliminary data.</text>
</comment>
<evidence type="ECO:0000256" key="10">
    <source>
        <dbReference type="ARBA" id="ARBA00023136"/>
    </source>
</evidence>
<comment type="subcellular location">
    <subcellularLocation>
        <location evidence="1">Cell membrane</location>
        <topology evidence="1">Multi-pass membrane protein</topology>
    </subcellularLocation>
</comment>
<name>A0A9D4PCM3_RHISA</name>
<evidence type="ECO:0000256" key="9">
    <source>
        <dbReference type="ARBA" id="ARBA00022989"/>
    </source>
</evidence>